<dbReference type="AlphaFoldDB" id="A0A9X2HDP0"/>
<comment type="similarity">
    <text evidence="2">Belongs to the bacterial solute-binding protein SsuA/TauA family.</text>
</comment>
<evidence type="ECO:0000313" key="6">
    <source>
        <dbReference type="Proteomes" id="UP001139502"/>
    </source>
</evidence>
<feature type="chain" id="PRO_5040940687" evidence="4">
    <location>
        <begin position="28"/>
        <end position="359"/>
    </location>
</feature>
<dbReference type="PANTHER" id="PTHR30024">
    <property type="entry name" value="ALIPHATIC SULFONATES-BINDING PROTEIN-RELATED"/>
    <property type="match status" value="1"/>
</dbReference>
<dbReference type="SUPFAM" id="SSF53850">
    <property type="entry name" value="Periplasmic binding protein-like II"/>
    <property type="match status" value="1"/>
</dbReference>
<reference evidence="5" key="1">
    <citation type="submission" date="2022-06" db="EMBL/GenBank/DDBJ databases">
        <title>Rothia sp. isolated from sandalwood seedling.</title>
        <authorList>
            <person name="Tuikhar N."/>
            <person name="Kirdat K."/>
            <person name="Thorat V."/>
            <person name="Swetha P."/>
            <person name="Padma S."/>
            <person name="Sundararaj R."/>
            <person name="Yadav A."/>
        </authorList>
    </citation>
    <scope>NUCLEOTIDE SEQUENCE</scope>
    <source>
        <strain evidence="5">AR01</strain>
    </source>
</reference>
<gene>
    <name evidence="5" type="ORF">NBM05_10270</name>
</gene>
<evidence type="ECO:0000256" key="3">
    <source>
        <dbReference type="ARBA" id="ARBA00022729"/>
    </source>
</evidence>
<keyword evidence="6" id="KW-1185">Reference proteome</keyword>
<evidence type="ECO:0000256" key="1">
    <source>
        <dbReference type="ARBA" id="ARBA00004418"/>
    </source>
</evidence>
<accession>A0A9X2HDP0</accession>
<dbReference type="GO" id="GO:0042918">
    <property type="term" value="P:alkanesulfonate transmembrane transport"/>
    <property type="evidence" value="ECO:0007669"/>
    <property type="project" value="TreeGrafter"/>
</dbReference>
<evidence type="ECO:0000256" key="4">
    <source>
        <dbReference type="SAM" id="SignalP"/>
    </source>
</evidence>
<organism evidence="5 6">
    <name type="scientific">Rothia santali</name>
    <dbReference type="NCBI Taxonomy" id="2949643"/>
    <lineage>
        <taxon>Bacteria</taxon>
        <taxon>Bacillati</taxon>
        <taxon>Actinomycetota</taxon>
        <taxon>Actinomycetes</taxon>
        <taxon>Micrococcales</taxon>
        <taxon>Micrococcaceae</taxon>
        <taxon>Rothia</taxon>
    </lineage>
</organism>
<dbReference type="GO" id="GO:0042597">
    <property type="term" value="C:periplasmic space"/>
    <property type="evidence" value="ECO:0007669"/>
    <property type="project" value="UniProtKB-SubCell"/>
</dbReference>
<evidence type="ECO:0000313" key="5">
    <source>
        <dbReference type="EMBL" id="MCP3426375.1"/>
    </source>
</evidence>
<comment type="subcellular location">
    <subcellularLocation>
        <location evidence="1">Periplasm</location>
    </subcellularLocation>
</comment>
<name>A0A9X2HDP0_9MICC</name>
<dbReference type="PROSITE" id="PS51257">
    <property type="entry name" value="PROKAR_LIPOPROTEIN"/>
    <property type="match status" value="1"/>
</dbReference>
<comment type="caution">
    <text evidence="5">The sequence shown here is derived from an EMBL/GenBank/DDBJ whole genome shotgun (WGS) entry which is preliminary data.</text>
</comment>
<dbReference type="Proteomes" id="UP001139502">
    <property type="component" value="Unassembled WGS sequence"/>
</dbReference>
<dbReference type="EMBL" id="JANAFB010000024">
    <property type="protein sequence ID" value="MCP3426375.1"/>
    <property type="molecule type" value="Genomic_DNA"/>
</dbReference>
<dbReference type="PANTHER" id="PTHR30024:SF47">
    <property type="entry name" value="TAURINE-BINDING PERIPLASMIC PROTEIN"/>
    <property type="match status" value="1"/>
</dbReference>
<proteinExistence type="inferred from homology"/>
<feature type="signal peptide" evidence="4">
    <location>
        <begin position="1"/>
        <end position="27"/>
    </location>
</feature>
<sequence length="359" mass="37871">MPRTTPLPWRRALAAAVVLGTAVVATGCVESGRTVHPDAVQAVPECPVDPDPSIETTARIAWQAIPNGDLVVKDLQMLETCMPNADISWSKFDSGGDVVQAFGAGSVDVGLVGSSPAVRAVSPPLDIDLRITWIQDVIGAAESLIVRDDSITSLRGLEGKRVAVPFGSTAHYSLLSALREAGIDGSVDLINLSPDKMLAAWQRGEIDAAWVWDPTLSELKDSGQVILTSADTAASGHPTFDMSAAPADFVAQNPDFMRMWTAVQDDAAQRLAGGDDAAIESVAVQLGVSPDVVRSQTEGLTYLSAREQAGPEYFGGALGEVLEDTSGFLLDVRETDGVAPAETYLQMPYPDAIEEVAAR</sequence>
<dbReference type="Pfam" id="PF13379">
    <property type="entry name" value="NMT1_2"/>
    <property type="match status" value="1"/>
</dbReference>
<evidence type="ECO:0000256" key="2">
    <source>
        <dbReference type="ARBA" id="ARBA00010742"/>
    </source>
</evidence>
<keyword evidence="3 4" id="KW-0732">Signal</keyword>
<dbReference type="Gene3D" id="3.40.190.10">
    <property type="entry name" value="Periplasmic binding protein-like II"/>
    <property type="match status" value="2"/>
</dbReference>
<protein>
    <submittedName>
        <fullName evidence="5">ABC transporter substrate-binding protein</fullName>
    </submittedName>
</protein>
<dbReference type="RefSeq" id="WP_254166992.1">
    <property type="nucleotide sequence ID" value="NZ_JANAFB010000024.1"/>
</dbReference>